<dbReference type="InterPro" id="IPR039261">
    <property type="entry name" value="FNR_nucleotide-bd"/>
</dbReference>
<dbReference type="InterPro" id="IPR007037">
    <property type="entry name" value="SIP_rossman_dom"/>
</dbReference>
<evidence type="ECO:0000259" key="2">
    <source>
        <dbReference type="Pfam" id="PF08021"/>
    </source>
</evidence>
<dbReference type="InterPro" id="IPR013113">
    <property type="entry name" value="SIP_FAD-bd"/>
</dbReference>
<evidence type="ECO:0000259" key="1">
    <source>
        <dbReference type="Pfam" id="PF04954"/>
    </source>
</evidence>
<feature type="domain" description="SIP-like Rossmann fold" evidence="1">
    <location>
        <begin position="89"/>
        <end position="198"/>
    </location>
</feature>
<sequence length="237" mass="25649">MLEGAALAQYRAPRPADAFELELSADDTGRPLLRACTVRAFDADAERLTLDIARHERGVAVNRLATVSRGDAVTLAGMRPEWVVAEGFRDHILVGDDTAVPAIAAIVDSLGPEHRIRVYAALTDPADRAPLPAHPNLELRLITTVTELESHVPDVVSEHRTQVWVAPEAAAVRRVRAHVLGSWGIARADLLARAYWKRSLTNTDTDAASLLGYREAVLAGGDIHDPALAERIDLGSE</sequence>
<dbReference type="Proteomes" id="UP001595696">
    <property type="component" value="Unassembled WGS sequence"/>
</dbReference>
<comment type="caution">
    <text evidence="3">The sequence shown here is derived from an EMBL/GenBank/DDBJ whole genome shotgun (WGS) entry which is preliminary data.</text>
</comment>
<dbReference type="Pfam" id="PF04954">
    <property type="entry name" value="SIP"/>
    <property type="match status" value="1"/>
</dbReference>
<evidence type="ECO:0000313" key="3">
    <source>
        <dbReference type="EMBL" id="MFC3964131.1"/>
    </source>
</evidence>
<dbReference type="InterPro" id="IPR039374">
    <property type="entry name" value="SIP_fam"/>
</dbReference>
<dbReference type="CDD" id="cd06193">
    <property type="entry name" value="siderophore_interacting"/>
    <property type="match status" value="1"/>
</dbReference>
<name>A0ABV8DX65_9NOCA</name>
<dbReference type="EMBL" id="JBHSAX010000016">
    <property type="protein sequence ID" value="MFC3964131.1"/>
    <property type="molecule type" value="Genomic_DNA"/>
</dbReference>
<reference evidence="4" key="1">
    <citation type="journal article" date="2019" name="Int. J. Syst. Evol. Microbiol.">
        <title>The Global Catalogue of Microorganisms (GCM) 10K type strain sequencing project: providing services to taxonomists for standard genome sequencing and annotation.</title>
        <authorList>
            <consortium name="The Broad Institute Genomics Platform"/>
            <consortium name="The Broad Institute Genome Sequencing Center for Infectious Disease"/>
            <person name="Wu L."/>
            <person name="Ma J."/>
        </authorList>
    </citation>
    <scope>NUCLEOTIDE SEQUENCE [LARGE SCALE GENOMIC DNA]</scope>
    <source>
        <strain evidence="4">CGMCC 4.7330</strain>
    </source>
</reference>
<evidence type="ECO:0000313" key="4">
    <source>
        <dbReference type="Proteomes" id="UP001595696"/>
    </source>
</evidence>
<dbReference type="PANTHER" id="PTHR30157:SF0">
    <property type="entry name" value="NADPH-DEPENDENT FERRIC-CHELATE REDUCTASE"/>
    <property type="match status" value="1"/>
</dbReference>
<dbReference type="Pfam" id="PF08021">
    <property type="entry name" value="FAD_binding_9"/>
    <property type="match status" value="1"/>
</dbReference>
<gene>
    <name evidence="3" type="ORF">ACFO0B_19260</name>
</gene>
<dbReference type="Gene3D" id="2.40.30.10">
    <property type="entry name" value="Translation factors"/>
    <property type="match status" value="1"/>
</dbReference>
<keyword evidence="4" id="KW-1185">Reference proteome</keyword>
<protein>
    <submittedName>
        <fullName evidence="3">Siderophore-interacting protein</fullName>
    </submittedName>
</protein>
<dbReference type="PANTHER" id="PTHR30157">
    <property type="entry name" value="FERRIC REDUCTASE, NADPH-DEPENDENT"/>
    <property type="match status" value="1"/>
</dbReference>
<organism evidence="3 4">
    <name type="scientific">Nocardia jiangsuensis</name>
    <dbReference type="NCBI Taxonomy" id="1691563"/>
    <lineage>
        <taxon>Bacteria</taxon>
        <taxon>Bacillati</taxon>
        <taxon>Actinomycetota</taxon>
        <taxon>Actinomycetes</taxon>
        <taxon>Mycobacteriales</taxon>
        <taxon>Nocardiaceae</taxon>
        <taxon>Nocardia</taxon>
    </lineage>
</organism>
<accession>A0ABV8DX65</accession>
<dbReference type="Gene3D" id="3.40.50.80">
    <property type="entry name" value="Nucleotide-binding domain of ferredoxin-NADP reductase (FNR) module"/>
    <property type="match status" value="1"/>
</dbReference>
<proteinExistence type="predicted"/>
<dbReference type="RefSeq" id="WP_378613907.1">
    <property type="nucleotide sequence ID" value="NZ_JBHSAX010000016.1"/>
</dbReference>
<feature type="domain" description="Siderophore-interacting FAD-binding" evidence="2">
    <location>
        <begin position="26"/>
        <end position="77"/>
    </location>
</feature>